<dbReference type="InParanoid" id="C3Z0U5"/>
<dbReference type="PRINTS" id="PR00453">
    <property type="entry name" value="VWFADOMAIN"/>
</dbReference>
<feature type="non-terminal residue" evidence="2">
    <location>
        <position position="1"/>
    </location>
</feature>
<organism>
    <name type="scientific">Branchiostoma floridae</name>
    <name type="common">Florida lancelet</name>
    <name type="synonym">Amphioxus</name>
    <dbReference type="NCBI Taxonomy" id="7739"/>
    <lineage>
        <taxon>Eukaryota</taxon>
        <taxon>Metazoa</taxon>
        <taxon>Chordata</taxon>
        <taxon>Cephalochordata</taxon>
        <taxon>Leptocardii</taxon>
        <taxon>Amphioxiformes</taxon>
        <taxon>Branchiostomatidae</taxon>
        <taxon>Branchiostoma</taxon>
    </lineage>
</organism>
<reference evidence="2" key="1">
    <citation type="journal article" date="2008" name="Nature">
        <title>The amphioxus genome and the evolution of the chordate karyotype.</title>
        <authorList>
            <consortium name="US DOE Joint Genome Institute (JGI-PGF)"/>
            <person name="Putnam N.H."/>
            <person name="Butts T."/>
            <person name="Ferrier D.E.K."/>
            <person name="Furlong R.F."/>
            <person name="Hellsten U."/>
            <person name="Kawashima T."/>
            <person name="Robinson-Rechavi M."/>
            <person name="Shoguchi E."/>
            <person name="Terry A."/>
            <person name="Yu J.-K."/>
            <person name="Benito-Gutierrez E.L."/>
            <person name="Dubchak I."/>
            <person name="Garcia-Fernandez J."/>
            <person name="Gibson-Brown J.J."/>
            <person name="Grigoriev I.V."/>
            <person name="Horton A.C."/>
            <person name="de Jong P.J."/>
            <person name="Jurka J."/>
            <person name="Kapitonov V.V."/>
            <person name="Kohara Y."/>
            <person name="Kuroki Y."/>
            <person name="Lindquist E."/>
            <person name="Lucas S."/>
            <person name="Osoegawa K."/>
            <person name="Pennacchio L.A."/>
            <person name="Salamov A.A."/>
            <person name="Satou Y."/>
            <person name="Sauka-Spengler T."/>
            <person name="Schmutz J."/>
            <person name="Shin-I T."/>
            <person name="Toyoda A."/>
            <person name="Bronner-Fraser M."/>
            <person name="Fujiyama A."/>
            <person name="Holland L.Z."/>
            <person name="Holland P.W.H."/>
            <person name="Satoh N."/>
            <person name="Rokhsar D.S."/>
        </authorList>
    </citation>
    <scope>NUCLEOTIDE SEQUENCE [LARGE SCALE GENOMIC DNA]</scope>
    <source>
        <strain evidence="2">S238N-H82</strain>
        <tissue evidence="2">Testes</tissue>
    </source>
</reference>
<dbReference type="Gene3D" id="3.40.50.410">
    <property type="entry name" value="von Willebrand factor, type A domain"/>
    <property type="match status" value="1"/>
</dbReference>
<protein>
    <recommendedName>
        <fullName evidence="1">VWFA domain-containing protein</fullName>
    </recommendedName>
</protein>
<name>C3Z0U5_BRAFL</name>
<proteinExistence type="predicted"/>
<dbReference type="EMBL" id="GG666570">
    <property type="protein sequence ID" value="EEN53849.1"/>
    <property type="molecule type" value="Genomic_DNA"/>
</dbReference>
<evidence type="ECO:0000313" key="2">
    <source>
        <dbReference type="EMBL" id="EEN53849.1"/>
    </source>
</evidence>
<dbReference type="PANTHER" id="PTHR24020:SF84">
    <property type="entry name" value="VWFA DOMAIN-CONTAINING PROTEIN"/>
    <property type="match status" value="1"/>
</dbReference>
<dbReference type="AlphaFoldDB" id="C3Z0U5"/>
<dbReference type="PANTHER" id="PTHR24020">
    <property type="entry name" value="COLLAGEN ALPHA"/>
    <property type="match status" value="1"/>
</dbReference>
<evidence type="ECO:0000259" key="1">
    <source>
        <dbReference type="PROSITE" id="PS50234"/>
    </source>
</evidence>
<accession>C3Z0U5</accession>
<feature type="domain" description="VWFA" evidence="1">
    <location>
        <begin position="3"/>
        <end position="77"/>
    </location>
</feature>
<dbReference type="PROSITE" id="PS50234">
    <property type="entry name" value="VWFA"/>
    <property type="match status" value="1"/>
</dbReference>
<gene>
    <name evidence="2" type="ORF">BRAFLDRAFT_243010</name>
</gene>
<dbReference type="InterPro" id="IPR002035">
    <property type="entry name" value="VWF_A"/>
</dbReference>
<dbReference type="SUPFAM" id="SSF53300">
    <property type="entry name" value="vWA-like"/>
    <property type="match status" value="1"/>
</dbReference>
<dbReference type="InterPro" id="IPR050525">
    <property type="entry name" value="ECM_Assembly_Org"/>
</dbReference>
<dbReference type="Pfam" id="PF00092">
    <property type="entry name" value="VWA"/>
    <property type="match status" value="1"/>
</dbReference>
<sequence>KVDVMVLMDGSASVQRRNFPDVKNFVLTLAAGFDFGANGARVGVYQYAIGVQKEIGLNQFNNRQVVSLLIRGAFNKL</sequence>
<dbReference type="InterPro" id="IPR036465">
    <property type="entry name" value="vWFA_dom_sf"/>
</dbReference>